<evidence type="ECO:0000313" key="2">
    <source>
        <dbReference type="EMBL" id="OGM64680.1"/>
    </source>
</evidence>
<feature type="transmembrane region" description="Helical" evidence="1">
    <location>
        <begin position="12"/>
        <end position="33"/>
    </location>
</feature>
<name>A0A1F8BL44_9BACT</name>
<dbReference type="EMBL" id="MGHH01000008">
    <property type="protein sequence ID" value="OGM64680.1"/>
    <property type="molecule type" value="Genomic_DNA"/>
</dbReference>
<reference evidence="2 3" key="1">
    <citation type="journal article" date="2016" name="Nat. Commun.">
        <title>Thousands of microbial genomes shed light on interconnected biogeochemical processes in an aquifer system.</title>
        <authorList>
            <person name="Anantharaman K."/>
            <person name="Brown C.T."/>
            <person name="Hug L.A."/>
            <person name="Sharon I."/>
            <person name="Castelle C.J."/>
            <person name="Probst A.J."/>
            <person name="Thomas B.C."/>
            <person name="Singh A."/>
            <person name="Wilkins M.J."/>
            <person name="Karaoz U."/>
            <person name="Brodie E.L."/>
            <person name="Williams K.H."/>
            <person name="Hubbard S.S."/>
            <person name="Banfield J.F."/>
        </authorList>
    </citation>
    <scope>NUCLEOTIDE SEQUENCE [LARGE SCALE GENOMIC DNA]</scope>
</reference>
<accession>A0A1F8BL44</accession>
<comment type="caution">
    <text evidence="2">The sequence shown here is derived from an EMBL/GenBank/DDBJ whole genome shotgun (WGS) entry which is preliminary data.</text>
</comment>
<evidence type="ECO:0000256" key="1">
    <source>
        <dbReference type="SAM" id="Phobius"/>
    </source>
</evidence>
<keyword evidence="1" id="KW-0812">Transmembrane</keyword>
<keyword evidence="1" id="KW-1133">Transmembrane helix</keyword>
<keyword evidence="1" id="KW-0472">Membrane</keyword>
<gene>
    <name evidence="2" type="ORF">A2893_06575</name>
</gene>
<protein>
    <submittedName>
        <fullName evidence="2">Uncharacterized protein</fullName>
    </submittedName>
</protein>
<dbReference type="STRING" id="1802521.A2893_06575"/>
<dbReference type="AlphaFoldDB" id="A0A1F8BL44"/>
<feature type="transmembrane region" description="Helical" evidence="1">
    <location>
        <begin position="45"/>
        <end position="69"/>
    </location>
</feature>
<evidence type="ECO:0000313" key="3">
    <source>
        <dbReference type="Proteomes" id="UP000176725"/>
    </source>
</evidence>
<proteinExistence type="predicted"/>
<dbReference type="Proteomes" id="UP000176725">
    <property type="component" value="Unassembled WGS sequence"/>
</dbReference>
<organism evidence="2 3">
    <name type="scientific">Candidatus Woesebacteria bacterium RIFCSPLOWO2_01_FULL_39_25</name>
    <dbReference type="NCBI Taxonomy" id="1802521"/>
    <lineage>
        <taxon>Bacteria</taxon>
        <taxon>Candidatus Woeseibacteriota</taxon>
    </lineage>
</organism>
<sequence length="73" mass="7589">MGLVAGESSIEFGMRFGGLVAVIISLVLSFLILSKKKLTKNFGMILVALLSGVLAFFGGGLLGLIPVAYLSTK</sequence>